<dbReference type="Pfam" id="PF12771">
    <property type="entry name" value="SusD-like_2"/>
    <property type="match status" value="1"/>
</dbReference>
<dbReference type="InterPro" id="IPR011990">
    <property type="entry name" value="TPR-like_helical_dom_sf"/>
</dbReference>
<dbReference type="InterPro" id="IPR041662">
    <property type="entry name" value="SusD-like_2"/>
</dbReference>
<evidence type="ECO:0008006" key="3">
    <source>
        <dbReference type="Google" id="ProtNLM"/>
    </source>
</evidence>
<comment type="caution">
    <text evidence="1">The sequence shown here is derived from an EMBL/GenBank/DDBJ whole genome shotgun (WGS) entry which is preliminary data.</text>
</comment>
<evidence type="ECO:0000313" key="1">
    <source>
        <dbReference type="EMBL" id="EFA43996.1"/>
    </source>
</evidence>
<dbReference type="SUPFAM" id="SSF48452">
    <property type="entry name" value="TPR-like"/>
    <property type="match status" value="1"/>
</dbReference>
<protein>
    <recommendedName>
        <fullName evidence="3">SusD/RagB family nutrient-binding outer membrane lipoprotein</fullName>
    </recommendedName>
</protein>
<accession>D1PXB2</accession>
<reference evidence="1 2" key="1">
    <citation type="submission" date="2009-10" db="EMBL/GenBank/DDBJ databases">
        <authorList>
            <person name="Qin X."/>
            <person name="Bachman B."/>
            <person name="Battles P."/>
            <person name="Bell A."/>
            <person name="Bess C."/>
            <person name="Bickham C."/>
            <person name="Chaboub L."/>
            <person name="Chen D."/>
            <person name="Coyle M."/>
            <person name="Deiros D.R."/>
            <person name="Dinh H."/>
            <person name="Forbes L."/>
            <person name="Fowler G."/>
            <person name="Francisco L."/>
            <person name="Fu Q."/>
            <person name="Gubbala S."/>
            <person name="Hale W."/>
            <person name="Han Y."/>
            <person name="Hemphill L."/>
            <person name="Highlander S.K."/>
            <person name="Hirani K."/>
            <person name="Hogues M."/>
            <person name="Jackson L."/>
            <person name="Jakkamsetti A."/>
            <person name="Javaid M."/>
            <person name="Jiang H."/>
            <person name="Korchina V."/>
            <person name="Kovar C."/>
            <person name="Lara F."/>
            <person name="Lee S."/>
            <person name="Mata R."/>
            <person name="Mathew T."/>
            <person name="Moen C."/>
            <person name="Morales K."/>
            <person name="Munidasa M."/>
            <person name="Nazareth L."/>
            <person name="Ngo R."/>
            <person name="Nguyen L."/>
            <person name="Okwuonu G."/>
            <person name="Ongeri F."/>
            <person name="Patil S."/>
            <person name="Petrosino J."/>
            <person name="Pham C."/>
            <person name="Pham P."/>
            <person name="Pu L.-L."/>
            <person name="Puazo M."/>
            <person name="Raj R."/>
            <person name="Reid J."/>
            <person name="Rouhana J."/>
            <person name="Saada N."/>
            <person name="Shang Y."/>
            <person name="Simmons D."/>
            <person name="Thornton R."/>
            <person name="Warren J."/>
            <person name="Weissenberger G."/>
            <person name="Zhang J."/>
            <person name="Zhang L."/>
            <person name="Zhou C."/>
            <person name="Zhu D."/>
            <person name="Muzny D."/>
            <person name="Worley K."/>
            <person name="Gibbs R."/>
        </authorList>
    </citation>
    <scope>NUCLEOTIDE SEQUENCE [LARGE SCALE GENOMIC DNA]</scope>
    <source>
        <strain evidence="1 2">DSM 17361</strain>
    </source>
</reference>
<dbReference type="Proteomes" id="UP000003160">
    <property type="component" value="Unassembled WGS sequence"/>
</dbReference>
<proteinExistence type="predicted"/>
<dbReference type="HOGENOM" id="CLU_025928_1_0_10"/>
<name>D1PXB2_9BACT</name>
<dbReference type="InterPro" id="IPR024302">
    <property type="entry name" value="SusD-like"/>
</dbReference>
<keyword evidence="2" id="KW-1185">Reference proteome</keyword>
<dbReference type="EMBL" id="ACKS01000068">
    <property type="protein sequence ID" value="EFA43996.1"/>
    <property type="molecule type" value="Genomic_DNA"/>
</dbReference>
<sequence length="590" mass="66496">MLTYRKPYKDKTTMKQNIYNTLKKNISMSIRPQWGMLCVSLCVGLLSFSSCSSDDAMEALNTDPTKAATMNPNSQLTTAILETYGDLDQVEIYRNYLYAFNQHLMGCWNTTNYGGRHTADNTEMARIWTTFYDQGIKNLVDAEYATKNNEARKNINAALNIYKVYMMSIITDAYGDVPYSEAGLGFIKGIANAKYDTQESIYYDFFNKLDSAATQLSTAGDKLTGDVIYDGDVTQWKKLANSLRLRYAMRISDVAPEKAKKEFLKALAAEGGIIETAADDALIKYMDIAFSFGQDSYEDFRGNALSKLLFGNDPANNPSYICSTLFNQLRDTNDPRTFMICRCYWDKLMSKTSTEGRIDLTNEMLTQGRKFQPNQPGGFSWEPWPEGYDSDLLIAMAANNPAIEAQGTTVDRETEPKLANNFLKSDNPGVIITSAEVKLLLAEATLKGWLSTKGSVADLYKQGVREAMDFLHNNYNCEAVDDATFEAYINENGIGHTTEQAKRAINTQAWILHFTNPSECWANLRRSGYPQLKSPAEYGFAGNLVDGQQIPVRMRYPVLESSYNKANYEDALSRMNGKDSWNTRVWWDVK</sequence>
<evidence type="ECO:0000313" key="2">
    <source>
        <dbReference type="Proteomes" id="UP000003160"/>
    </source>
</evidence>
<gene>
    <name evidence="1" type="ORF">HMPREF0645_1597</name>
</gene>
<dbReference type="eggNOG" id="COG0521">
    <property type="taxonomic scope" value="Bacteria"/>
</dbReference>
<dbReference type="Pfam" id="PF12741">
    <property type="entry name" value="SusD-like"/>
    <property type="match status" value="1"/>
</dbReference>
<dbReference type="Gene3D" id="1.25.40.390">
    <property type="match status" value="1"/>
</dbReference>
<dbReference type="AlphaFoldDB" id="D1PXB2"/>
<organism evidence="1 2">
    <name type="scientific">Hallella bergensis DSM 17361</name>
    <dbReference type="NCBI Taxonomy" id="585502"/>
    <lineage>
        <taxon>Bacteria</taxon>
        <taxon>Pseudomonadati</taxon>
        <taxon>Bacteroidota</taxon>
        <taxon>Bacteroidia</taxon>
        <taxon>Bacteroidales</taxon>
        <taxon>Prevotellaceae</taxon>
        <taxon>Hallella</taxon>
    </lineage>
</organism>